<keyword evidence="5" id="KW-0966">Cell projection</keyword>
<feature type="region of interest" description="Disordered" evidence="6">
    <location>
        <begin position="1391"/>
        <end position="1415"/>
    </location>
</feature>
<dbReference type="PANTHER" id="PTHR23053">
    <property type="entry name" value="DLEC1 DELETED IN LUNG AND ESOPHAGEAL CANCER 1"/>
    <property type="match status" value="1"/>
</dbReference>
<evidence type="ECO:0000259" key="8">
    <source>
        <dbReference type="Pfam" id="PF23277"/>
    </source>
</evidence>
<feature type="domain" description="HYDIN/VesB/CFA65-like Ig-like" evidence="7">
    <location>
        <begin position="409"/>
        <end position="493"/>
    </location>
</feature>
<evidence type="ECO:0000259" key="7">
    <source>
        <dbReference type="Pfam" id="PF22544"/>
    </source>
</evidence>
<evidence type="ECO:0000313" key="9">
    <source>
        <dbReference type="Proteomes" id="UP000694924"/>
    </source>
</evidence>
<keyword evidence="9" id="KW-1185">Reference proteome</keyword>
<dbReference type="Pfam" id="PF23277">
    <property type="entry name" value="Ig_Dlec1_1"/>
    <property type="match status" value="1"/>
</dbReference>
<gene>
    <name evidence="10" type="primary">LOC107074044</name>
</gene>
<accession>A0ABM1JDL0</accession>
<name>A0ABM1JDL0_POLDO</name>
<evidence type="ECO:0000256" key="5">
    <source>
        <dbReference type="ARBA" id="ARBA00023273"/>
    </source>
</evidence>
<dbReference type="InterPro" id="IPR059041">
    <property type="entry name" value="Ig_DLEC1_1"/>
</dbReference>
<dbReference type="InterPro" id="IPR013783">
    <property type="entry name" value="Ig-like_fold"/>
</dbReference>
<feature type="compositionally biased region" description="Polar residues" evidence="6">
    <location>
        <begin position="1398"/>
        <end position="1415"/>
    </location>
</feature>
<dbReference type="RefSeq" id="XP_015190548.1">
    <property type="nucleotide sequence ID" value="XM_015335062.1"/>
</dbReference>
<dbReference type="InterPro" id="IPR053879">
    <property type="entry name" value="HYDIN_VesB_CFA65-like_Ig"/>
</dbReference>
<dbReference type="Gene3D" id="2.60.40.10">
    <property type="entry name" value="Immunoglobulins"/>
    <property type="match status" value="6"/>
</dbReference>
<dbReference type="InterPro" id="IPR033305">
    <property type="entry name" value="Hydin-like"/>
</dbReference>
<evidence type="ECO:0000256" key="4">
    <source>
        <dbReference type="ARBA" id="ARBA00023069"/>
    </source>
</evidence>
<reference evidence="10" key="1">
    <citation type="submission" date="2025-08" db="UniProtKB">
        <authorList>
            <consortium name="RefSeq"/>
        </authorList>
    </citation>
    <scope>IDENTIFICATION</scope>
    <source>
        <tissue evidence="10">Whole body</tissue>
    </source>
</reference>
<proteinExistence type="predicted"/>
<evidence type="ECO:0000313" key="10">
    <source>
        <dbReference type="RefSeq" id="XP_015190548.1"/>
    </source>
</evidence>
<dbReference type="GeneID" id="107074044"/>
<comment type="subcellular location">
    <subcellularLocation>
        <location evidence="1">Cell projection</location>
        <location evidence="1">Cilium</location>
    </subcellularLocation>
    <subcellularLocation>
        <location evidence="2">Cytoplasm</location>
    </subcellularLocation>
</comment>
<keyword evidence="4" id="KW-0969">Cilium</keyword>
<dbReference type="Pfam" id="PF22544">
    <property type="entry name" value="HYDIN_VesB_CFA65-like_Ig"/>
    <property type="match status" value="2"/>
</dbReference>
<protein>
    <submittedName>
        <fullName evidence="10">Hydrocephalus-inducing protein homolog</fullName>
    </submittedName>
</protein>
<evidence type="ECO:0000256" key="6">
    <source>
        <dbReference type="SAM" id="MobiDB-lite"/>
    </source>
</evidence>
<dbReference type="PANTHER" id="PTHR23053:SF0">
    <property type="entry name" value="HYDROCEPHALUS-INDUCING PROTEIN HOMOLOG"/>
    <property type="match status" value="1"/>
</dbReference>
<evidence type="ECO:0000256" key="2">
    <source>
        <dbReference type="ARBA" id="ARBA00004496"/>
    </source>
</evidence>
<evidence type="ECO:0000256" key="1">
    <source>
        <dbReference type="ARBA" id="ARBA00004138"/>
    </source>
</evidence>
<organism evidence="9 10">
    <name type="scientific">Polistes dominula</name>
    <name type="common">European paper wasp</name>
    <name type="synonym">Vespa dominula</name>
    <dbReference type="NCBI Taxonomy" id="743375"/>
    <lineage>
        <taxon>Eukaryota</taxon>
        <taxon>Metazoa</taxon>
        <taxon>Ecdysozoa</taxon>
        <taxon>Arthropoda</taxon>
        <taxon>Hexapoda</taxon>
        <taxon>Insecta</taxon>
        <taxon>Pterygota</taxon>
        <taxon>Neoptera</taxon>
        <taxon>Endopterygota</taxon>
        <taxon>Hymenoptera</taxon>
        <taxon>Apocrita</taxon>
        <taxon>Aculeata</taxon>
        <taxon>Vespoidea</taxon>
        <taxon>Vespidae</taxon>
        <taxon>Polistinae</taxon>
        <taxon>Polistini</taxon>
        <taxon>Polistes</taxon>
    </lineage>
</organism>
<dbReference type="Proteomes" id="UP000694924">
    <property type="component" value="Unplaced"/>
</dbReference>
<evidence type="ECO:0000256" key="3">
    <source>
        <dbReference type="ARBA" id="ARBA00022490"/>
    </source>
</evidence>
<feature type="domain" description="HYDIN/VesB/CFA65-like Ig-like" evidence="7">
    <location>
        <begin position="968"/>
        <end position="1063"/>
    </location>
</feature>
<feature type="domain" description="Deleted in lung and esophageal cancer protein 1 Ig-like" evidence="8">
    <location>
        <begin position="309"/>
        <end position="390"/>
    </location>
</feature>
<keyword evidence="3" id="KW-0963">Cytoplasm</keyword>
<sequence>MKNSQTRGKSVKFIRKTRYGRFQSSTERVCAFRARQKVLLNVQNNLSNAGNNAFTVRNSDNDHHDSQLDIMNCDLNVSRPKSNAEQCLENLQKENIRKPEPEICNVSCPPLGCPRGPCPGMCCTGVSCDPCCISQMPCCPPTPCLPGCVPVCSMEPPRAEIKLKPDPKKICFFPPIPNCPPISSLPLCPSPCSPPAFCTSPPDCLTSSCPGIPSPPMCQPSGSLRNCTIPCKPTACFPTNCCPTPTCNPVPPCFRTSKSPCGPFYNSIPPSEYIKQMSLTTEERMAYLIKPGINENLRTVLNHSENNPFKTIPAVIVFQQFLPSNVYNATLTIRNSSQVSRCLKLCCKLDPFFDIEFRGSSYNVTVAPGLAQVYNIKFTPEEKRDYKYETKFVTEDDCSNIVAIGPRAILDIPDCIEVPNTAVKISSSKTIFIRNIGSTSASFTFFTDSPRFRIEPSSGLIGEEESIQFTIYFLSDIAGEFEANLFLKYDTGEILRTELRSSAINCIIRIDRGSVKMEDTYLGMSRSKILTIHNRSDYIVKYQWMCYESNKDDNARREEYKKLFELIHKMEVVRSVSLEYYNICMPDIHELVCQRIYGDEIVSLMNENFQYNHLCFMITPMEGEIWPHSSSDVTILFRALEVGEICSTAYLEVSGREDRIPLNLCGIGKGPVFRLNVITIDVDKIYMYSIHYYEVVAANKGYINGTLIHKSKQTDFGGIININPPSHVIKPGEYKSFNLSFSSNRKGEFLERVDFIIKESLEIISLHIKGCVILLNDGVEEPLTYEDFVNSDTKLSFPSNPREFLIQPEKGVVPERSFTKIRIIYNANIIRFEHSFVRVDMWNSESDPLMLPISFCGSTASLSIKPSEISIRFCFINFPYTRTFDIENNSDIDGYFYLVPQSVSDSNTSIYYSMSTYQGFIKARQSKTIVVTLIIRSLGKQSTTINMLTMGQNSPAIACTISCTGQGPVVSLQPTQMDFGDVQVLEERSMKLRVISDAPIPAQFQVALSRKNSPWSVNPTSGVLEANESIELDVRIYLRDVGKYEDNILMTVHNSRTISVNLKAIGVGCSVVFQPNVFPTFDMGLLLSHQMVNIPIAMKNLGTRQYQLIWSNTPELRVQKGQFTSSITSKFQMHPAVSDLLPNTTNIVYCKICWDQNETILEDWYLFGQVHGQNKRELINTSTFKATFTEPHIVFNKKELIMHIDMSPCGNKFRQTDEILITNKSGLDLNVQITIKPPFYIITEAENLIEKMKILLADRNTMTIHVKFAPDLETDNLYSKSYRTALTFEYDEYPIKDKIKCKGSVNYPNLTLSSHEVKMSCEIGCSEEYILTLTNNGLIPVKYKFVWLEETIKIIRDTEKSTKPPSTTETISKFKSTFWQSDNRLNNQIIGAGDAPSDSLSTPMNSPVSNQTQSERTNINSEFEKIQNQSSKLEEESDLIFEIKKLLMSMIDMPTTDESDIDVLEVIGSEPRLIEPINEILDIVQNEGIVLPYTSQNIHFGFHGFERIRVEVIAACKIFRGPTEMIQVNASADAVRYSIDKRVIDLGQQLFCESCNSNFNLTNDCRIAFTYTIISTSLSENDDGTDSNRLTIEPHKGIVEPKSSIKITLNYRPTYLGPFNVEFRLKIAHLVPLIMSVTGVGIYPQVYLHLPQIINIDKCPLELSYQALRSLSTEFIMEKDNVSPKNSEDILIDDWIMVSINETLPSIVDINMALERILASQFIEKNLHVLSKHNAAGLKSAIPQMFSLQYIIEFFLNTFCLKDLGNVVIGLTAHYSAMLSNYGPMIAEVKMKKLENKDTLSNSDIIIEFKKNVRLPVGHNILLHVICSPTLAKYTERKTTLKHTIYLEVTHGCKIPIIIQGIVTYPYITVDKKQLDFNKVIIGECSMMHLTIKNE</sequence>